<dbReference type="PANTHER" id="PTHR11806:SF2">
    <property type="entry name" value="METHYLENETETRAHYDROFOLATE--TRNA-(URACIL-5-)-METHYLTRANSFERASE TRMFO"/>
    <property type="match status" value="1"/>
</dbReference>
<dbReference type="InterPro" id="IPR036188">
    <property type="entry name" value="FAD/NAD-bd_sf"/>
</dbReference>
<keyword evidence="8 10" id="KW-0521">NADP</keyword>
<dbReference type="RefSeq" id="WP_144233518.1">
    <property type="nucleotide sequence ID" value="NZ_QMIF01000001.1"/>
</dbReference>
<proteinExistence type="inferred from homology"/>
<organism evidence="12 13">
    <name type="scientific">Oceanidesulfovibrio marinus</name>
    <dbReference type="NCBI Taxonomy" id="370038"/>
    <lineage>
        <taxon>Bacteria</taxon>
        <taxon>Pseudomonadati</taxon>
        <taxon>Thermodesulfobacteriota</taxon>
        <taxon>Desulfovibrionia</taxon>
        <taxon>Desulfovibrionales</taxon>
        <taxon>Desulfovibrionaceae</taxon>
        <taxon>Oceanidesulfovibrio</taxon>
    </lineage>
</organism>
<dbReference type="EC" id="2.1.1.74" evidence="10"/>
<comment type="similarity">
    <text evidence="10">Belongs to the MnmG family. TrmFO subfamily.</text>
</comment>
<evidence type="ECO:0000256" key="3">
    <source>
        <dbReference type="ARBA" id="ARBA00022603"/>
    </source>
</evidence>
<comment type="cofactor">
    <cofactor evidence="1 10">
        <name>FAD</name>
        <dbReference type="ChEBI" id="CHEBI:57692"/>
    </cofactor>
</comment>
<dbReference type="PANTHER" id="PTHR11806">
    <property type="entry name" value="GLUCOSE INHIBITED DIVISION PROTEIN A"/>
    <property type="match status" value="1"/>
</dbReference>
<evidence type="ECO:0000256" key="4">
    <source>
        <dbReference type="ARBA" id="ARBA00022630"/>
    </source>
</evidence>
<dbReference type="GO" id="GO:0030488">
    <property type="term" value="P:tRNA methylation"/>
    <property type="evidence" value="ECO:0007669"/>
    <property type="project" value="TreeGrafter"/>
</dbReference>
<reference evidence="12 13" key="1">
    <citation type="submission" date="2018-06" db="EMBL/GenBank/DDBJ databases">
        <title>Complete genome of Desulfovibrio marinus P48SEP.</title>
        <authorList>
            <person name="Crispim J.S."/>
            <person name="Vidigal P.M.P."/>
            <person name="Silva L.C.F."/>
            <person name="Araujo L.C."/>
            <person name="Laguardia C.N."/>
            <person name="Dias R.S."/>
            <person name="Sousa M.P."/>
            <person name="Paula S.O."/>
            <person name="Silva C."/>
        </authorList>
    </citation>
    <scope>NUCLEOTIDE SEQUENCE [LARGE SCALE GENOMIC DNA]</scope>
    <source>
        <strain evidence="12 13">P48SEP</strain>
    </source>
</reference>
<protein>
    <recommendedName>
        <fullName evidence="10">Methylenetetrahydrofolate--tRNA-(uracil-5-)-methyltransferase TrmFO</fullName>
        <ecNumber evidence="10">2.1.1.74</ecNumber>
    </recommendedName>
    <alternativeName>
        <fullName evidence="10">Folate-dependent tRNA (uracil-5-)-methyltransferase</fullName>
    </alternativeName>
    <alternativeName>
        <fullName evidence="10">Folate-dependent tRNA(M-5-U54)-methyltransferase</fullName>
    </alternativeName>
</protein>
<dbReference type="InterPro" id="IPR002218">
    <property type="entry name" value="MnmG-rel"/>
</dbReference>
<dbReference type="NCBIfam" id="TIGR00137">
    <property type="entry name" value="gid_trmFO"/>
    <property type="match status" value="1"/>
</dbReference>
<dbReference type="Pfam" id="PF01134">
    <property type="entry name" value="GIDA"/>
    <property type="match status" value="1"/>
</dbReference>
<keyword evidence="4 10" id="KW-0285">Flavoprotein</keyword>
<comment type="catalytic activity">
    <reaction evidence="10">
        <text>uridine(54) in tRNA + (6R)-5,10-methylene-5,6,7,8-tetrahydrofolate + NADPH + H(+) = 5-methyluridine(54) in tRNA + (6S)-5,6,7,8-tetrahydrofolate + NADP(+)</text>
        <dbReference type="Rhea" id="RHEA:62372"/>
        <dbReference type="Rhea" id="RHEA-COMP:10167"/>
        <dbReference type="Rhea" id="RHEA-COMP:10193"/>
        <dbReference type="ChEBI" id="CHEBI:15378"/>
        <dbReference type="ChEBI" id="CHEBI:15636"/>
        <dbReference type="ChEBI" id="CHEBI:57453"/>
        <dbReference type="ChEBI" id="CHEBI:57783"/>
        <dbReference type="ChEBI" id="CHEBI:58349"/>
        <dbReference type="ChEBI" id="CHEBI:65315"/>
        <dbReference type="ChEBI" id="CHEBI:74447"/>
        <dbReference type="EC" id="2.1.1.74"/>
    </reaction>
</comment>
<comment type="catalytic activity">
    <reaction evidence="10">
        <text>uridine(54) in tRNA + (6R)-5,10-methylene-5,6,7,8-tetrahydrofolate + NADH + H(+) = 5-methyluridine(54) in tRNA + (6S)-5,6,7,8-tetrahydrofolate + NAD(+)</text>
        <dbReference type="Rhea" id="RHEA:16873"/>
        <dbReference type="Rhea" id="RHEA-COMP:10167"/>
        <dbReference type="Rhea" id="RHEA-COMP:10193"/>
        <dbReference type="ChEBI" id="CHEBI:15378"/>
        <dbReference type="ChEBI" id="CHEBI:15636"/>
        <dbReference type="ChEBI" id="CHEBI:57453"/>
        <dbReference type="ChEBI" id="CHEBI:57540"/>
        <dbReference type="ChEBI" id="CHEBI:57945"/>
        <dbReference type="ChEBI" id="CHEBI:65315"/>
        <dbReference type="ChEBI" id="CHEBI:74447"/>
        <dbReference type="EC" id="2.1.1.74"/>
    </reaction>
</comment>
<dbReference type="InterPro" id="IPR040131">
    <property type="entry name" value="MnmG_N"/>
</dbReference>
<evidence type="ECO:0000256" key="9">
    <source>
        <dbReference type="ARBA" id="ARBA00023027"/>
    </source>
</evidence>
<evidence type="ECO:0000256" key="2">
    <source>
        <dbReference type="ARBA" id="ARBA00022490"/>
    </source>
</evidence>
<dbReference type="GO" id="GO:0002098">
    <property type="term" value="P:tRNA wobble uridine modification"/>
    <property type="evidence" value="ECO:0007669"/>
    <property type="project" value="TreeGrafter"/>
</dbReference>
<dbReference type="GO" id="GO:0047151">
    <property type="term" value="F:tRNA (uracil(54)-C5)-methyltransferase activity, 5,10-methylenetetrahydrofolate-dependent"/>
    <property type="evidence" value="ECO:0007669"/>
    <property type="project" value="UniProtKB-UniRule"/>
</dbReference>
<evidence type="ECO:0000259" key="11">
    <source>
        <dbReference type="Pfam" id="PF01134"/>
    </source>
</evidence>
<comment type="caution">
    <text evidence="12">The sequence shown here is derived from an EMBL/GenBank/DDBJ whole genome shotgun (WGS) entry which is preliminary data.</text>
</comment>
<dbReference type="GO" id="GO:0050660">
    <property type="term" value="F:flavin adenine dinucleotide binding"/>
    <property type="evidence" value="ECO:0007669"/>
    <property type="project" value="UniProtKB-UniRule"/>
</dbReference>
<keyword evidence="2 10" id="KW-0963">Cytoplasm</keyword>
<evidence type="ECO:0000256" key="6">
    <source>
        <dbReference type="ARBA" id="ARBA00022694"/>
    </source>
</evidence>
<evidence type="ECO:0000256" key="5">
    <source>
        <dbReference type="ARBA" id="ARBA00022679"/>
    </source>
</evidence>
<dbReference type="HAMAP" id="MF_01037">
    <property type="entry name" value="TrmFO"/>
    <property type="match status" value="1"/>
</dbReference>
<name>A0A6P1ZM75_9BACT</name>
<evidence type="ECO:0000256" key="10">
    <source>
        <dbReference type="HAMAP-Rule" id="MF_01037"/>
    </source>
</evidence>
<dbReference type="GO" id="GO:0005829">
    <property type="term" value="C:cytosol"/>
    <property type="evidence" value="ECO:0007669"/>
    <property type="project" value="TreeGrafter"/>
</dbReference>
<dbReference type="NCBIfam" id="NF003739">
    <property type="entry name" value="PRK05335.1"/>
    <property type="match status" value="1"/>
</dbReference>
<dbReference type="OrthoDB" id="9803114at2"/>
<keyword evidence="6 10" id="KW-0819">tRNA processing</keyword>
<evidence type="ECO:0000313" key="12">
    <source>
        <dbReference type="EMBL" id="TVM36862.1"/>
    </source>
</evidence>
<keyword evidence="7 10" id="KW-0274">FAD</keyword>
<keyword evidence="9 10" id="KW-0520">NAD</keyword>
<dbReference type="Proteomes" id="UP000434052">
    <property type="component" value="Unassembled WGS sequence"/>
</dbReference>
<evidence type="ECO:0000256" key="7">
    <source>
        <dbReference type="ARBA" id="ARBA00022827"/>
    </source>
</evidence>
<dbReference type="SUPFAM" id="SSF51905">
    <property type="entry name" value="FAD/NAD(P)-binding domain"/>
    <property type="match status" value="1"/>
</dbReference>
<gene>
    <name evidence="12" type="primary">gid</name>
    <name evidence="10" type="synonym">trmFO</name>
    <name evidence="12" type="ORF">DQK91_00715</name>
</gene>
<evidence type="ECO:0000313" key="13">
    <source>
        <dbReference type="Proteomes" id="UP000434052"/>
    </source>
</evidence>
<evidence type="ECO:0000256" key="1">
    <source>
        <dbReference type="ARBA" id="ARBA00001974"/>
    </source>
</evidence>
<dbReference type="InterPro" id="IPR004417">
    <property type="entry name" value="TrmFO"/>
</dbReference>
<accession>A0A6P1ZM75</accession>
<evidence type="ECO:0000256" key="8">
    <source>
        <dbReference type="ARBA" id="ARBA00022857"/>
    </source>
</evidence>
<feature type="domain" description="MnmG N-terminal" evidence="11">
    <location>
        <begin position="7"/>
        <end position="379"/>
    </location>
</feature>
<keyword evidence="5 10" id="KW-0808">Transferase</keyword>
<feature type="binding site" evidence="10">
    <location>
        <begin position="11"/>
        <end position="16"/>
    </location>
    <ligand>
        <name>FAD</name>
        <dbReference type="ChEBI" id="CHEBI:57692"/>
    </ligand>
</feature>
<comment type="subcellular location">
    <subcellularLocation>
        <location evidence="10">Cytoplasm</location>
    </subcellularLocation>
</comment>
<keyword evidence="3 10" id="KW-0489">Methyltransferase</keyword>
<dbReference type="AlphaFoldDB" id="A0A6P1ZM75"/>
<dbReference type="EMBL" id="QMIF01000001">
    <property type="protein sequence ID" value="TVM36862.1"/>
    <property type="molecule type" value="Genomic_DNA"/>
</dbReference>
<sequence>MPNHPRVVIVGGGLAGCECALALSRYDIPVTILEQKPQSYSPAHRNANLAELVCSNSLRSADPTAAVGVLKSEMAELGSAVIDAAMETRVPAGKALAVDRDAFAAAMTRRIETAPGVSLERRHVPSLDDEVLQRALDEGGAVVIAAGPLASEPLSESIAAALGAEHLYFYDAIAPIVTADSLDMNICFRASRYGADEGETEGGDYLNCPMNEAEYDRFLEALLAGETVPCREFEKEIHFEGCMPVEALAERGRLTLAYGSFKPVGLVDPRTGERPFAVIQLRAENREGGSYNLVGCQTKLTYPEQKRIFRLVPGLENAEFERMGSVHRNTFVDSPRVLSQQGDLIARPGVYLAGQITGVEGYVESAAHGLWVGHSLGARLSALGEAAEPPETSVLGALLGHLHREAKHFQPSNGNFGLTPALNRKAPKRMRKEIYANRAREDFGKWLESAGSILRTTL</sequence>
<dbReference type="Gene3D" id="3.50.50.60">
    <property type="entry name" value="FAD/NAD(P)-binding domain"/>
    <property type="match status" value="2"/>
</dbReference>
<dbReference type="PROSITE" id="PS51257">
    <property type="entry name" value="PROKAR_LIPOPROTEIN"/>
    <property type="match status" value="1"/>
</dbReference>
<comment type="function">
    <text evidence="10">Catalyzes the folate-dependent formation of 5-methyl-uridine at position 54 (M-5-U54) in all tRNAs.</text>
</comment>